<comment type="cofactor">
    <cofactor evidence="1">
        <name>FMN</name>
        <dbReference type="ChEBI" id="CHEBI:58210"/>
    </cofactor>
</comment>
<accession>A0A226C0C0</accession>
<dbReference type="PANTHER" id="PTHR43567">
    <property type="entry name" value="FLAVOREDOXIN-RELATED-RELATED"/>
    <property type="match status" value="1"/>
</dbReference>
<dbReference type="Gene3D" id="2.30.110.10">
    <property type="entry name" value="Electron Transport, Fmn-binding Protein, Chain A"/>
    <property type="match status" value="1"/>
</dbReference>
<protein>
    <submittedName>
        <fullName evidence="5">Flavin reductase</fullName>
    </submittedName>
</protein>
<dbReference type="InterPro" id="IPR012349">
    <property type="entry name" value="Split_barrel_FMN-bd"/>
</dbReference>
<dbReference type="InterPro" id="IPR052174">
    <property type="entry name" value="Flavoredoxin"/>
</dbReference>
<dbReference type="AlphaFoldDB" id="A0A226C0C0"/>
<dbReference type="GO" id="GO:0016646">
    <property type="term" value="F:oxidoreductase activity, acting on the CH-NH group of donors, NAD or NADP as acceptor"/>
    <property type="evidence" value="ECO:0007669"/>
    <property type="project" value="UniProtKB-ARBA"/>
</dbReference>
<sequence length="185" mass="20415">MKKSSFDPGTYLFPVPSVMVSVADSSGNKNILTIAWVGTVNSKPPMIGIAVRPERYSYDFITQTKEFVVNIPDENLTWEADYCGSISGRKVNKFKKTGLTPKSGDCVKAPLLAEAPINLECLVQNIIELGSHHFIIGEVKKAHIAEKMLDQNGKPDVLKGKLITFGGKGYYNTNEYIFKRGDAIK</sequence>
<dbReference type="RefSeq" id="WP_089023567.1">
    <property type="nucleotide sequence ID" value="NZ_NIQC01000012.1"/>
</dbReference>
<dbReference type="Pfam" id="PF01613">
    <property type="entry name" value="Flavin_Reduct"/>
    <property type="match status" value="1"/>
</dbReference>
<evidence type="ECO:0000256" key="2">
    <source>
        <dbReference type="ARBA" id="ARBA00022630"/>
    </source>
</evidence>
<dbReference type="PANTHER" id="PTHR43567:SF1">
    <property type="entry name" value="FLAVOREDOXIN"/>
    <property type="match status" value="1"/>
</dbReference>
<keyword evidence="2" id="KW-0285">Flavoprotein</keyword>
<proteinExistence type="inferred from homology"/>
<dbReference type="SUPFAM" id="SSF50475">
    <property type="entry name" value="FMN-binding split barrel"/>
    <property type="match status" value="1"/>
</dbReference>
<evidence type="ECO:0000256" key="1">
    <source>
        <dbReference type="ARBA" id="ARBA00001917"/>
    </source>
</evidence>
<comment type="caution">
    <text evidence="5">The sequence shown here is derived from an EMBL/GenBank/DDBJ whole genome shotgun (WGS) entry which is preliminary data.</text>
</comment>
<evidence type="ECO:0000313" key="6">
    <source>
        <dbReference type="Proteomes" id="UP000214588"/>
    </source>
</evidence>
<dbReference type="SMART" id="SM00903">
    <property type="entry name" value="Flavin_Reduct"/>
    <property type="match status" value="1"/>
</dbReference>
<dbReference type="Proteomes" id="UP000214588">
    <property type="component" value="Unassembled WGS sequence"/>
</dbReference>
<dbReference type="GO" id="GO:0010181">
    <property type="term" value="F:FMN binding"/>
    <property type="evidence" value="ECO:0007669"/>
    <property type="project" value="InterPro"/>
</dbReference>
<gene>
    <name evidence="5" type="ORF">CDO51_06905</name>
</gene>
<dbReference type="OrthoDB" id="9794638at2"/>
<name>A0A226C0C0_9FIRM</name>
<feature type="domain" description="Flavin reductase like" evidence="4">
    <location>
        <begin position="10"/>
        <end position="165"/>
    </location>
</feature>
<evidence type="ECO:0000259" key="4">
    <source>
        <dbReference type="SMART" id="SM00903"/>
    </source>
</evidence>
<dbReference type="EMBL" id="NIQC01000012">
    <property type="protein sequence ID" value="OWZ83817.1"/>
    <property type="molecule type" value="Genomic_DNA"/>
</dbReference>
<evidence type="ECO:0000256" key="3">
    <source>
        <dbReference type="ARBA" id="ARBA00038054"/>
    </source>
</evidence>
<reference evidence="5 6" key="1">
    <citation type="submission" date="2017-06" db="EMBL/GenBank/DDBJ databases">
        <title>Draft Genome Sequence of Natranaerobius trueperi halophilic, alkalithermophilic bacteria from soda lakes.</title>
        <authorList>
            <person name="Zhao B."/>
        </authorList>
    </citation>
    <scope>NUCLEOTIDE SEQUENCE [LARGE SCALE GENOMIC DNA]</scope>
    <source>
        <strain evidence="5 6">DSM 18760</strain>
    </source>
</reference>
<dbReference type="InterPro" id="IPR002563">
    <property type="entry name" value="Flavin_Rdtase-like_dom"/>
</dbReference>
<evidence type="ECO:0000313" key="5">
    <source>
        <dbReference type="EMBL" id="OWZ83817.1"/>
    </source>
</evidence>
<keyword evidence="6" id="KW-1185">Reference proteome</keyword>
<comment type="similarity">
    <text evidence="3">Belongs to the flavoredoxin family.</text>
</comment>
<organism evidence="5 6">
    <name type="scientific">Natranaerobius trueperi</name>
    <dbReference type="NCBI Taxonomy" id="759412"/>
    <lineage>
        <taxon>Bacteria</taxon>
        <taxon>Bacillati</taxon>
        <taxon>Bacillota</taxon>
        <taxon>Clostridia</taxon>
        <taxon>Natranaerobiales</taxon>
        <taxon>Natranaerobiaceae</taxon>
        <taxon>Natranaerobius</taxon>
    </lineage>
</organism>